<feature type="region of interest" description="Disordered" evidence="3">
    <location>
        <begin position="73"/>
        <end position="212"/>
    </location>
</feature>
<evidence type="ECO:0000256" key="1">
    <source>
        <dbReference type="ARBA" id="ARBA00022723"/>
    </source>
</evidence>
<evidence type="ECO:0000313" key="5">
    <source>
        <dbReference type="EMBL" id="RKJ98862.1"/>
    </source>
</evidence>
<dbReference type="GO" id="GO:0005509">
    <property type="term" value="F:calcium ion binding"/>
    <property type="evidence" value="ECO:0007669"/>
    <property type="project" value="InterPro"/>
</dbReference>
<feature type="compositionally biased region" description="Basic and acidic residues" evidence="3">
    <location>
        <begin position="23"/>
        <end position="34"/>
    </location>
</feature>
<dbReference type="Proteomes" id="UP000216225">
    <property type="component" value="Unassembled WGS sequence"/>
</dbReference>
<feature type="region of interest" description="Disordered" evidence="3">
    <location>
        <begin position="1"/>
        <end position="43"/>
    </location>
</feature>
<organism evidence="5 6">
    <name type="scientific">Alicycliphilus denitrificans</name>
    <dbReference type="NCBI Taxonomy" id="179636"/>
    <lineage>
        <taxon>Bacteria</taxon>
        <taxon>Pseudomonadati</taxon>
        <taxon>Pseudomonadota</taxon>
        <taxon>Betaproteobacteria</taxon>
        <taxon>Burkholderiales</taxon>
        <taxon>Comamonadaceae</taxon>
        <taxon>Alicycliphilus</taxon>
    </lineage>
</organism>
<reference evidence="5 6" key="1">
    <citation type="submission" date="2018-09" db="EMBL/GenBank/DDBJ databases">
        <title>Genome comparison of Alicycliphilus sp. BQ1, a polyurethanolytic bacterium, with its closest phylogenetic relatives Alicycliphilus denitrificans BC and K601, unable to attack polyurethane.</title>
        <authorList>
            <person name="Loza-Tavera H."/>
            <person name="Lozano L."/>
            <person name="Cevallos M."/>
            <person name="Maya-Lucas O."/>
            <person name="Garcia-Mena J."/>
            <person name="Hernandez J."/>
        </authorList>
    </citation>
    <scope>NUCLEOTIDE SEQUENCE [LARGE SCALE GENOMIC DNA]</scope>
    <source>
        <strain evidence="5 6">BQ1</strain>
    </source>
</reference>
<accession>A0A420KFZ0</accession>
<dbReference type="PANTHER" id="PTHR10827">
    <property type="entry name" value="RETICULOCALBIN"/>
    <property type="match status" value="1"/>
</dbReference>
<feature type="domain" description="EF-hand" evidence="4">
    <location>
        <begin position="110"/>
        <end position="139"/>
    </location>
</feature>
<gene>
    <name evidence="5" type="ORF">CE154_003690</name>
</gene>
<evidence type="ECO:0000256" key="3">
    <source>
        <dbReference type="SAM" id="MobiDB-lite"/>
    </source>
</evidence>
<feature type="domain" description="EF-hand" evidence="4">
    <location>
        <begin position="143"/>
        <end position="178"/>
    </location>
</feature>
<protein>
    <submittedName>
        <fullName evidence="5">Calcium-binding protein</fullName>
    </submittedName>
</protein>
<dbReference type="Pfam" id="PF13202">
    <property type="entry name" value="EF-hand_5"/>
    <property type="match status" value="2"/>
</dbReference>
<dbReference type="SUPFAM" id="SSF47473">
    <property type="entry name" value="EF-hand"/>
    <property type="match status" value="2"/>
</dbReference>
<dbReference type="InterPro" id="IPR011992">
    <property type="entry name" value="EF-hand-dom_pair"/>
</dbReference>
<dbReference type="PANTHER" id="PTHR10827:SF98">
    <property type="entry name" value="45 KDA CALCIUM-BINDING PROTEIN"/>
    <property type="match status" value="1"/>
</dbReference>
<dbReference type="SMART" id="SM00054">
    <property type="entry name" value="EFh"/>
    <property type="match status" value="5"/>
</dbReference>
<dbReference type="GO" id="GO:0017156">
    <property type="term" value="P:calcium-ion regulated exocytosis"/>
    <property type="evidence" value="ECO:0007669"/>
    <property type="project" value="TreeGrafter"/>
</dbReference>
<name>A0A420KFZ0_9BURK</name>
<dbReference type="AlphaFoldDB" id="A0A420KFZ0"/>
<dbReference type="InterPro" id="IPR018247">
    <property type="entry name" value="EF_Hand_1_Ca_BS"/>
</dbReference>
<dbReference type="EMBL" id="NKDB02000001">
    <property type="protein sequence ID" value="RKJ98862.1"/>
    <property type="molecule type" value="Genomic_DNA"/>
</dbReference>
<feature type="compositionally biased region" description="Polar residues" evidence="3">
    <location>
        <begin position="1"/>
        <end position="18"/>
    </location>
</feature>
<evidence type="ECO:0000259" key="4">
    <source>
        <dbReference type="PROSITE" id="PS50222"/>
    </source>
</evidence>
<dbReference type="RefSeq" id="WP_094435254.1">
    <property type="nucleotide sequence ID" value="NZ_NKDB02000001.1"/>
</dbReference>
<dbReference type="PROSITE" id="PS50222">
    <property type="entry name" value="EF_HAND_2"/>
    <property type="match status" value="4"/>
</dbReference>
<dbReference type="NCBIfam" id="NF041410">
    <property type="entry name" value="XopAW"/>
    <property type="match status" value="1"/>
</dbReference>
<dbReference type="Pfam" id="PF13499">
    <property type="entry name" value="EF-hand_7"/>
    <property type="match status" value="1"/>
</dbReference>
<feature type="compositionally biased region" description="Low complexity" evidence="3">
    <location>
        <begin position="137"/>
        <end position="148"/>
    </location>
</feature>
<evidence type="ECO:0000256" key="2">
    <source>
        <dbReference type="ARBA" id="ARBA00022737"/>
    </source>
</evidence>
<evidence type="ECO:0000313" key="6">
    <source>
        <dbReference type="Proteomes" id="UP000216225"/>
    </source>
</evidence>
<proteinExistence type="predicted"/>
<sequence length="306" mass="30831">MTSIGSVGSAWSSASLQRSAGHRAPEKLLSKLDTDQSGGVDGTELQSLIDDVAQKTGTTLDTSAKDMLTQYDADGDGSLNGDELGDAMKNLLPPPPTTMEFAQSRGMAGDDLFGKVDSDGDGSVNQDELQSLLEKMSGGTASKTGTSSDELFAQLDADGDGKLSQAEFDAGRPSEQTPGMAGGMPPPPGGPGGAQAASGSATYDPLDTNEDGTVSLSERLAGSSSAQEAAQALFSAIDADGDQKLSSTEAQAFIDQLAEAATGAQQAHGTTPSLVQLADQARREYEAVAASGSTAGASAGSVSTQV</sequence>
<feature type="domain" description="EF-hand" evidence="4">
    <location>
        <begin position="59"/>
        <end position="94"/>
    </location>
</feature>
<keyword evidence="2" id="KW-0677">Repeat</keyword>
<dbReference type="InterPro" id="IPR002048">
    <property type="entry name" value="EF_hand_dom"/>
</dbReference>
<comment type="caution">
    <text evidence="5">The sequence shown here is derived from an EMBL/GenBank/DDBJ whole genome shotgun (WGS) entry which is preliminary data.</text>
</comment>
<dbReference type="Gene3D" id="1.10.238.10">
    <property type="entry name" value="EF-hand"/>
    <property type="match status" value="3"/>
</dbReference>
<feature type="domain" description="EF-hand" evidence="4">
    <location>
        <begin position="225"/>
        <end position="260"/>
    </location>
</feature>
<dbReference type="PROSITE" id="PS00018">
    <property type="entry name" value="EF_HAND_1"/>
    <property type="match status" value="3"/>
</dbReference>
<keyword evidence="1" id="KW-0479">Metal-binding</keyword>